<dbReference type="Proteomes" id="UP001050241">
    <property type="component" value="Unassembled WGS sequence"/>
</dbReference>
<dbReference type="AlphaFoldDB" id="A0ABD0BPI4"/>
<accession>A0ABD0BPI4</accession>
<reference evidence="2" key="1">
    <citation type="submission" date="2021-11" db="EMBL/GenBank/DDBJ databases">
        <title>WGS analysis for carbapenemase-producing Enterobacterales outbreak in a University Hospital, Japan.</title>
        <authorList>
            <person name="Tukada M."/>
            <person name="Miyazaki T."/>
            <person name="Aoki K."/>
            <person name="Yoshizawa S."/>
            <person name="Ishii Y."/>
            <person name="Tateda K."/>
        </authorList>
    </citation>
    <scope>NUCLEOTIDE SEQUENCE</scope>
    <source>
        <strain evidence="2">TUM16652</strain>
    </source>
</reference>
<sequence length="81" mass="9242">MRLKSSLFELPGGASLARAYGPVGRGKRSATRHPLPQPSKFPNKKITVILFWHCWTYRGNARHNKDETDLPRPVIELECEL</sequence>
<evidence type="ECO:0000313" key="2">
    <source>
        <dbReference type="EMBL" id="GJJ83085.1"/>
    </source>
</evidence>
<gene>
    <name evidence="2" type="ORF">TUM16652_17840</name>
</gene>
<dbReference type="EMBL" id="BQFY01000010">
    <property type="protein sequence ID" value="GJJ83085.1"/>
    <property type="molecule type" value="Genomic_DNA"/>
</dbReference>
<name>A0ABD0BPI4_ENTCL</name>
<protein>
    <recommendedName>
        <fullName evidence="4">Transposase</fullName>
    </recommendedName>
</protein>
<proteinExistence type="predicted"/>
<feature type="region of interest" description="Disordered" evidence="1">
    <location>
        <begin position="19"/>
        <end position="39"/>
    </location>
</feature>
<evidence type="ECO:0000256" key="1">
    <source>
        <dbReference type="SAM" id="MobiDB-lite"/>
    </source>
</evidence>
<organism evidence="2 3">
    <name type="scientific">Enterobacter cloacae</name>
    <dbReference type="NCBI Taxonomy" id="550"/>
    <lineage>
        <taxon>Bacteria</taxon>
        <taxon>Pseudomonadati</taxon>
        <taxon>Pseudomonadota</taxon>
        <taxon>Gammaproteobacteria</taxon>
        <taxon>Enterobacterales</taxon>
        <taxon>Enterobacteriaceae</taxon>
        <taxon>Enterobacter</taxon>
        <taxon>Enterobacter cloacae complex</taxon>
    </lineage>
</organism>
<comment type="caution">
    <text evidence="2">The sequence shown here is derived from an EMBL/GenBank/DDBJ whole genome shotgun (WGS) entry which is preliminary data.</text>
</comment>
<evidence type="ECO:0000313" key="3">
    <source>
        <dbReference type="Proteomes" id="UP001050241"/>
    </source>
</evidence>
<evidence type="ECO:0008006" key="4">
    <source>
        <dbReference type="Google" id="ProtNLM"/>
    </source>
</evidence>